<feature type="domain" description="ATP adenylyltransferase C-terminal" evidence="2">
    <location>
        <begin position="182"/>
        <end position="290"/>
    </location>
</feature>
<dbReference type="InterPro" id="IPR036265">
    <property type="entry name" value="HIT-like_sf"/>
</dbReference>
<organism evidence="4 5">
    <name type="scientific">Parathielavia hyrcaniae</name>
    <dbReference type="NCBI Taxonomy" id="113614"/>
    <lineage>
        <taxon>Eukaryota</taxon>
        <taxon>Fungi</taxon>
        <taxon>Dikarya</taxon>
        <taxon>Ascomycota</taxon>
        <taxon>Pezizomycotina</taxon>
        <taxon>Sordariomycetes</taxon>
        <taxon>Sordariomycetidae</taxon>
        <taxon>Sordariales</taxon>
        <taxon>Chaetomiaceae</taxon>
        <taxon>Parathielavia</taxon>
    </lineage>
</organism>
<accession>A0AAN6SYZ0</accession>
<dbReference type="GO" id="GO:0005524">
    <property type="term" value="F:ATP binding"/>
    <property type="evidence" value="ECO:0007669"/>
    <property type="project" value="InterPro"/>
</dbReference>
<evidence type="ECO:0000313" key="5">
    <source>
        <dbReference type="Proteomes" id="UP001305647"/>
    </source>
</evidence>
<dbReference type="InterPro" id="IPR019200">
    <property type="entry name" value="ATP_adenylylTrfase_C"/>
</dbReference>
<feature type="compositionally biased region" description="Low complexity" evidence="1">
    <location>
        <begin position="53"/>
        <end position="68"/>
    </location>
</feature>
<dbReference type="EMBL" id="MU863653">
    <property type="protein sequence ID" value="KAK4098995.1"/>
    <property type="molecule type" value="Genomic_DNA"/>
</dbReference>
<dbReference type="Gene3D" id="3.30.428.70">
    <property type="match status" value="1"/>
</dbReference>
<dbReference type="Proteomes" id="UP001305647">
    <property type="component" value="Unassembled WGS sequence"/>
</dbReference>
<gene>
    <name evidence="4" type="ORF">N658DRAFT_498813</name>
</gene>
<dbReference type="AlphaFoldDB" id="A0AAN6SYZ0"/>
<dbReference type="GO" id="GO:0009117">
    <property type="term" value="P:nucleotide metabolic process"/>
    <property type="evidence" value="ECO:0007669"/>
    <property type="project" value="InterPro"/>
</dbReference>
<feature type="region of interest" description="Disordered" evidence="1">
    <location>
        <begin position="52"/>
        <end position="72"/>
    </location>
</feature>
<protein>
    <submittedName>
        <fullName evidence="4">Uncharacterized protein</fullName>
    </submittedName>
</protein>
<evidence type="ECO:0000259" key="2">
    <source>
        <dbReference type="Pfam" id="PF09830"/>
    </source>
</evidence>
<dbReference type="PANTHER" id="PTHR38420">
    <property type="entry name" value="AP-4-A PHOSPHORYLASE II"/>
    <property type="match status" value="1"/>
</dbReference>
<dbReference type="Pfam" id="PF19327">
    <property type="entry name" value="Ap4A_phos_N"/>
    <property type="match status" value="1"/>
</dbReference>
<comment type="caution">
    <text evidence="4">The sequence shown here is derived from an EMBL/GenBank/DDBJ whole genome shotgun (WGS) entry which is preliminary data.</text>
</comment>
<dbReference type="InterPro" id="IPR043171">
    <property type="entry name" value="Ap4A_phos1/2-like"/>
</dbReference>
<evidence type="ECO:0000259" key="3">
    <source>
        <dbReference type="Pfam" id="PF19327"/>
    </source>
</evidence>
<evidence type="ECO:0000313" key="4">
    <source>
        <dbReference type="EMBL" id="KAK4098995.1"/>
    </source>
</evidence>
<dbReference type="PANTHER" id="PTHR38420:SF1">
    <property type="entry name" value="PUTATIVE (AFU_ORTHOLOGUE AFUA_5G14690)-RELATED"/>
    <property type="match status" value="1"/>
</dbReference>
<keyword evidence="5" id="KW-1185">Reference proteome</keyword>
<dbReference type="InterPro" id="IPR009163">
    <property type="entry name" value="Ap4A_phos1/2"/>
</dbReference>
<name>A0AAN6SYZ0_9PEZI</name>
<dbReference type="Pfam" id="PF09830">
    <property type="entry name" value="ATP_transf"/>
    <property type="match status" value="1"/>
</dbReference>
<reference evidence="4" key="1">
    <citation type="journal article" date="2023" name="Mol. Phylogenet. Evol.">
        <title>Genome-scale phylogeny and comparative genomics of the fungal order Sordariales.</title>
        <authorList>
            <person name="Hensen N."/>
            <person name="Bonometti L."/>
            <person name="Westerberg I."/>
            <person name="Brannstrom I.O."/>
            <person name="Guillou S."/>
            <person name="Cros-Aarteil S."/>
            <person name="Calhoun S."/>
            <person name="Haridas S."/>
            <person name="Kuo A."/>
            <person name="Mondo S."/>
            <person name="Pangilinan J."/>
            <person name="Riley R."/>
            <person name="LaButti K."/>
            <person name="Andreopoulos B."/>
            <person name="Lipzen A."/>
            <person name="Chen C."/>
            <person name="Yan M."/>
            <person name="Daum C."/>
            <person name="Ng V."/>
            <person name="Clum A."/>
            <person name="Steindorff A."/>
            <person name="Ohm R.A."/>
            <person name="Martin F."/>
            <person name="Silar P."/>
            <person name="Natvig D.O."/>
            <person name="Lalanne C."/>
            <person name="Gautier V."/>
            <person name="Ament-Velasquez S.L."/>
            <person name="Kruys A."/>
            <person name="Hutchinson M.I."/>
            <person name="Powell A.J."/>
            <person name="Barry K."/>
            <person name="Miller A.N."/>
            <person name="Grigoriev I.V."/>
            <person name="Debuchy R."/>
            <person name="Gladieux P."/>
            <person name="Hiltunen Thoren M."/>
            <person name="Johannesson H."/>
        </authorList>
    </citation>
    <scope>NUCLEOTIDE SEQUENCE</scope>
    <source>
        <strain evidence="4">CBS 757.83</strain>
    </source>
</reference>
<dbReference type="GO" id="GO:0003877">
    <property type="term" value="F:ATP:ADP adenylyltransferase activity"/>
    <property type="evidence" value="ECO:0007669"/>
    <property type="project" value="InterPro"/>
</dbReference>
<sequence length="296" mass="33237">MESKLNEDDLLAQFDRLVEQDIVVYNPDYRTVTVTDQGLPFEFRILSSLTNKPQAPQGQQTQPIPQQPGYRPGSDIDVSGYEVATLGAAHVLAFNKFPAARPHLLVLTQDGFRRQYEALNMDDFRAAVQVISSLATGTAKNRYLLLFNCGINSGCSRLHKHMHIFPAPDRGQFPLWLDSDEPRLPFRFFMHRFQSGLPSAHEIVDIYRALLRRAERAAGHSVLEGEAAVPHNVIMDRNWLIVIPRRSPGWEGADTNAAGMLGMLWVHNEEKMKVWLEKGPANVLARIGVPADGMES</sequence>
<evidence type="ECO:0000256" key="1">
    <source>
        <dbReference type="SAM" id="MobiDB-lite"/>
    </source>
</evidence>
<dbReference type="InterPro" id="IPR045759">
    <property type="entry name" value="Ap4A_phos1/2_N"/>
</dbReference>
<feature type="domain" description="Ap4A phosphorylase 1/2 N-terminal" evidence="3">
    <location>
        <begin position="31"/>
        <end position="168"/>
    </location>
</feature>
<proteinExistence type="predicted"/>
<dbReference type="SUPFAM" id="SSF54197">
    <property type="entry name" value="HIT-like"/>
    <property type="match status" value="1"/>
</dbReference>
<reference evidence="4" key="2">
    <citation type="submission" date="2023-05" db="EMBL/GenBank/DDBJ databases">
        <authorList>
            <consortium name="Lawrence Berkeley National Laboratory"/>
            <person name="Steindorff A."/>
            <person name="Hensen N."/>
            <person name="Bonometti L."/>
            <person name="Westerberg I."/>
            <person name="Brannstrom I.O."/>
            <person name="Guillou S."/>
            <person name="Cros-Aarteil S."/>
            <person name="Calhoun S."/>
            <person name="Haridas S."/>
            <person name="Kuo A."/>
            <person name="Mondo S."/>
            <person name="Pangilinan J."/>
            <person name="Riley R."/>
            <person name="Labutti K."/>
            <person name="Andreopoulos B."/>
            <person name="Lipzen A."/>
            <person name="Chen C."/>
            <person name="Yanf M."/>
            <person name="Daum C."/>
            <person name="Ng V."/>
            <person name="Clum A."/>
            <person name="Ohm R."/>
            <person name="Martin F."/>
            <person name="Silar P."/>
            <person name="Natvig D."/>
            <person name="Lalanne C."/>
            <person name="Gautier V."/>
            <person name="Ament-Velasquez S.L."/>
            <person name="Kruys A."/>
            <person name="Hutchinson M.I."/>
            <person name="Powell A.J."/>
            <person name="Barry K."/>
            <person name="Miller A.N."/>
            <person name="Grigoriev I.V."/>
            <person name="Debuchy R."/>
            <person name="Gladieux P."/>
            <person name="Thoren M.H."/>
            <person name="Johannesson H."/>
        </authorList>
    </citation>
    <scope>NUCLEOTIDE SEQUENCE</scope>
    <source>
        <strain evidence="4">CBS 757.83</strain>
    </source>
</reference>